<dbReference type="PANTHER" id="PTHR46847:SF1">
    <property type="entry name" value="D-ALLOSE-BINDING PERIPLASMIC PROTEIN-RELATED"/>
    <property type="match status" value="1"/>
</dbReference>
<dbReference type="CDD" id="cd01536">
    <property type="entry name" value="PBP1_ABC_sugar_binding-like"/>
    <property type="match status" value="1"/>
</dbReference>
<dbReference type="GO" id="GO:0030313">
    <property type="term" value="C:cell envelope"/>
    <property type="evidence" value="ECO:0007669"/>
    <property type="project" value="UniProtKB-SubCell"/>
</dbReference>
<evidence type="ECO:0000313" key="7">
    <source>
        <dbReference type="Proteomes" id="UP000193900"/>
    </source>
</evidence>
<dbReference type="EMBL" id="FWFZ01000002">
    <property type="protein sequence ID" value="SLN23273.1"/>
    <property type="molecule type" value="Genomic_DNA"/>
</dbReference>
<dbReference type="GO" id="GO:0030246">
    <property type="term" value="F:carbohydrate binding"/>
    <property type="evidence" value="ECO:0007669"/>
    <property type="project" value="UniProtKB-ARBA"/>
</dbReference>
<evidence type="ECO:0000256" key="3">
    <source>
        <dbReference type="ARBA" id="ARBA00022729"/>
    </source>
</evidence>
<feature type="signal peptide" evidence="4">
    <location>
        <begin position="1"/>
        <end position="26"/>
    </location>
</feature>
<dbReference type="AlphaFoldDB" id="A0A1Y5RSQ3"/>
<dbReference type="InterPro" id="IPR025997">
    <property type="entry name" value="SBP_2_dom"/>
</dbReference>
<evidence type="ECO:0000256" key="1">
    <source>
        <dbReference type="ARBA" id="ARBA00004196"/>
    </source>
</evidence>
<protein>
    <submittedName>
        <fullName evidence="6">D-ribose-binding periplasmic protein</fullName>
    </submittedName>
</protein>
<dbReference type="Gene3D" id="3.40.50.2300">
    <property type="match status" value="2"/>
</dbReference>
<evidence type="ECO:0000256" key="2">
    <source>
        <dbReference type="ARBA" id="ARBA00007639"/>
    </source>
</evidence>
<feature type="chain" id="PRO_5013142345" evidence="4">
    <location>
        <begin position="27"/>
        <end position="349"/>
    </location>
</feature>
<reference evidence="6 7" key="1">
    <citation type="submission" date="2017-03" db="EMBL/GenBank/DDBJ databases">
        <authorList>
            <person name="Afonso C.L."/>
            <person name="Miller P.J."/>
            <person name="Scott M.A."/>
            <person name="Spackman E."/>
            <person name="Goraichik I."/>
            <person name="Dimitrov K.M."/>
            <person name="Suarez D.L."/>
            <person name="Swayne D.E."/>
        </authorList>
    </citation>
    <scope>NUCLEOTIDE SEQUENCE [LARGE SCALE GENOMIC DNA]</scope>
    <source>
        <strain evidence="6 7">CECT 7023</strain>
    </source>
</reference>
<name>A0A1Y5RSQ3_9RHOB</name>
<accession>A0A1Y5RSQ3</accession>
<evidence type="ECO:0000256" key="4">
    <source>
        <dbReference type="SAM" id="SignalP"/>
    </source>
</evidence>
<keyword evidence="3 4" id="KW-0732">Signal</keyword>
<proteinExistence type="inferred from homology"/>
<dbReference type="SUPFAM" id="SSF53822">
    <property type="entry name" value="Periplasmic binding protein-like I"/>
    <property type="match status" value="1"/>
</dbReference>
<keyword evidence="7" id="KW-1185">Reference proteome</keyword>
<sequence>MTKVIRPSVSAAAIGAALLIGGAAAAQDLSDSTIGYSIPVSGLEVIDNFAEMLEATTASSGEADFVIVSAEGDPLKQTTDVEALAAQGADAVVITAASDVGWDLAIQNAKAQGAVVVNHSGFAITGVDQNVMLDFYDSGYEVGAAAAAWLNETHDGAGQVGILAQSGDSGLAERSQGMRDGITENSDAEVVAEVDAYDRLEGAEGASNILAANPEVSVLLAFNDDVGLGALQAATEAGRTDPADLFIGGTDGLPDALTAIEDGTPYQATWGYMFGFSAILTMQDTEALLRGETVPPTRVQQGRLVTSDTLAEYREITADPFSDAAEPIFAEVSRYSDAVLSQGDATPAE</sequence>
<dbReference type="Pfam" id="PF13407">
    <property type="entry name" value="Peripla_BP_4"/>
    <property type="match status" value="1"/>
</dbReference>
<evidence type="ECO:0000313" key="6">
    <source>
        <dbReference type="EMBL" id="SLN23273.1"/>
    </source>
</evidence>
<dbReference type="OrthoDB" id="9805127at2"/>
<dbReference type="PANTHER" id="PTHR46847">
    <property type="entry name" value="D-ALLOSE-BINDING PERIPLASMIC PROTEIN-RELATED"/>
    <property type="match status" value="1"/>
</dbReference>
<evidence type="ECO:0000259" key="5">
    <source>
        <dbReference type="Pfam" id="PF13407"/>
    </source>
</evidence>
<comment type="subcellular location">
    <subcellularLocation>
        <location evidence="1">Cell envelope</location>
    </subcellularLocation>
</comment>
<organism evidence="6 7">
    <name type="scientific">Roseisalinus antarcticus</name>
    <dbReference type="NCBI Taxonomy" id="254357"/>
    <lineage>
        <taxon>Bacteria</taxon>
        <taxon>Pseudomonadati</taxon>
        <taxon>Pseudomonadota</taxon>
        <taxon>Alphaproteobacteria</taxon>
        <taxon>Rhodobacterales</taxon>
        <taxon>Roseobacteraceae</taxon>
        <taxon>Roseisalinus</taxon>
    </lineage>
</organism>
<dbReference type="Proteomes" id="UP000193900">
    <property type="component" value="Unassembled WGS sequence"/>
</dbReference>
<feature type="domain" description="Periplasmic binding protein" evidence="5">
    <location>
        <begin position="34"/>
        <end position="271"/>
    </location>
</feature>
<gene>
    <name evidence="6" type="primary">rbsB_2</name>
    <name evidence="6" type="ORF">ROA7023_00696</name>
</gene>
<comment type="similarity">
    <text evidence="2">Belongs to the bacterial solute-binding protein 2 family.</text>
</comment>
<dbReference type="InterPro" id="IPR028082">
    <property type="entry name" value="Peripla_BP_I"/>
</dbReference>
<dbReference type="RefSeq" id="WP_085877604.1">
    <property type="nucleotide sequence ID" value="NZ_FWFZ01000002.1"/>
</dbReference>